<keyword evidence="2 5" id="KW-0812">Transmembrane</keyword>
<dbReference type="GO" id="GO:0005737">
    <property type="term" value="C:cytoplasm"/>
    <property type="evidence" value="ECO:0007669"/>
    <property type="project" value="UniProtKB-ARBA"/>
</dbReference>
<sequence>MALIEAYLGRGRSRLVLVLQSTVLTIVCSAFQTAALIWYLLSYIPGGENGLIFLTKIFSKIFCNRQSSKLVLPI</sequence>
<comment type="subcellular location">
    <subcellularLocation>
        <location evidence="1">Membrane</location>
        <topology evidence="1">Multi-pass membrane protein</topology>
    </subcellularLocation>
</comment>
<dbReference type="Proteomes" id="UP001201812">
    <property type="component" value="Unassembled WGS sequence"/>
</dbReference>
<dbReference type="GO" id="GO:0016020">
    <property type="term" value="C:membrane"/>
    <property type="evidence" value="ECO:0007669"/>
    <property type="project" value="UniProtKB-SubCell"/>
</dbReference>
<gene>
    <name evidence="6" type="ORF">DdX_09529</name>
</gene>
<evidence type="ECO:0000313" key="7">
    <source>
        <dbReference type="Proteomes" id="UP001201812"/>
    </source>
</evidence>
<dbReference type="Pfam" id="PF04178">
    <property type="entry name" value="Got1"/>
    <property type="match status" value="1"/>
</dbReference>
<keyword evidence="4 5" id="KW-0472">Membrane</keyword>
<dbReference type="EMBL" id="JAKKPZ010000018">
    <property type="protein sequence ID" value="KAI1712443.1"/>
    <property type="molecule type" value="Genomic_DNA"/>
</dbReference>
<evidence type="ECO:0000256" key="2">
    <source>
        <dbReference type="ARBA" id="ARBA00022692"/>
    </source>
</evidence>
<accession>A0AAD4N3E8</accession>
<evidence type="ECO:0000256" key="5">
    <source>
        <dbReference type="SAM" id="Phobius"/>
    </source>
</evidence>
<organism evidence="6 7">
    <name type="scientific">Ditylenchus destructor</name>
    <dbReference type="NCBI Taxonomy" id="166010"/>
    <lineage>
        <taxon>Eukaryota</taxon>
        <taxon>Metazoa</taxon>
        <taxon>Ecdysozoa</taxon>
        <taxon>Nematoda</taxon>
        <taxon>Chromadorea</taxon>
        <taxon>Rhabditida</taxon>
        <taxon>Tylenchina</taxon>
        <taxon>Tylenchomorpha</taxon>
        <taxon>Sphaerularioidea</taxon>
        <taxon>Anguinidae</taxon>
        <taxon>Anguininae</taxon>
        <taxon>Ditylenchus</taxon>
    </lineage>
</organism>
<dbReference type="AlphaFoldDB" id="A0AAD4N3E8"/>
<evidence type="ECO:0000256" key="1">
    <source>
        <dbReference type="ARBA" id="ARBA00004141"/>
    </source>
</evidence>
<keyword evidence="3 5" id="KW-1133">Transmembrane helix</keyword>
<dbReference type="GO" id="GO:0016192">
    <property type="term" value="P:vesicle-mediated transport"/>
    <property type="evidence" value="ECO:0007669"/>
    <property type="project" value="InterPro"/>
</dbReference>
<dbReference type="GO" id="GO:0012505">
    <property type="term" value="C:endomembrane system"/>
    <property type="evidence" value="ECO:0007669"/>
    <property type="project" value="UniProtKB-ARBA"/>
</dbReference>
<reference evidence="6" key="1">
    <citation type="submission" date="2022-01" db="EMBL/GenBank/DDBJ databases">
        <title>Genome Sequence Resource for Two Populations of Ditylenchus destructor, the Migratory Endoparasitic Phytonematode.</title>
        <authorList>
            <person name="Zhang H."/>
            <person name="Lin R."/>
            <person name="Xie B."/>
        </authorList>
    </citation>
    <scope>NUCLEOTIDE SEQUENCE</scope>
    <source>
        <strain evidence="6">BazhouSP</strain>
    </source>
</reference>
<name>A0AAD4N3E8_9BILA</name>
<evidence type="ECO:0000313" key="6">
    <source>
        <dbReference type="EMBL" id="KAI1712443.1"/>
    </source>
</evidence>
<evidence type="ECO:0000256" key="3">
    <source>
        <dbReference type="ARBA" id="ARBA00022989"/>
    </source>
</evidence>
<proteinExistence type="predicted"/>
<feature type="transmembrane region" description="Helical" evidence="5">
    <location>
        <begin position="15"/>
        <end position="41"/>
    </location>
</feature>
<evidence type="ECO:0000256" key="4">
    <source>
        <dbReference type="ARBA" id="ARBA00023136"/>
    </source>
</evidence>
<protein>
    <submittedName>
        <fullName evidence="6">Got1/Sft2-like family domain-containing protein</fullName>
    </submittedName>
</protein>
<comment type="caution">
    <text evidence="6">The sequence shown here is derived from an EMBL/GenBank/DDBJ whole genome shotgun (WGS) entry which is preliminary data.</text>
</comment>
<dbReference type="InterPro" id="IPR007305">
    <property type="entry name" value="Vesicle_transpt_Got1/SFT2"/>
</dbReference>
<keyword evidence="7" id="KW-1185">Reference proteome</keyword>